<evidence type="ECO:0000256" key="4">
    <source>
        <dbReference type="SAM" id="SignalP"/>
    </source>
</evidence>
<comment type="subcellular location">
    <subcellularLocation>
        <location evidence="1">Membrane</location>
        <topology evidence="1">Single-pass membrane protein</topology>
    </subcellularLocation>
</comment>
<dbReference type="EMBL" id="JAHRHJ020003178">
    <property type="protein sequence ID" value="KAH9292323.1"/>
    <property type="molecule type" value="Genomic_DNA"/>
</dbReference>
<evidence type="ECO:0000256" key="2">
    <source>
        <dbReference type="ARBA" id="ARBA00022729"/>
    </source>
</evidence>
<evidence type="ECO:0000256" key="3">
    <source>
        <dbReference type="SAM" id="Phobius"/>
    </source>
</evidence>
<keyword evidence="3" id="KW-0472">Membrane</keyword>
<dbReference type="AlphaFoldDB" id="A0AA38CA09"/>
<keyword evidence="3" id="KW-1133">Transmembrane helix</keyword>
<keyword evidence="3" id="KW-0812">Transmembrane</keyword>
<feature type="domain" description="Wall-associated receptor kinase galacturonan-binding" evidence="5">
    <location>
        <begin position="32"/>
        <end position="88"/>
    </location>
</feature>
<evidence type="ECO:0000313" key="8">
    <source>
        <dbReference type="Proteomes" id="UP000824469"/>
    </source>
</evidence>
<evidence type="ECO:0000259" key="5">
    <source>
        <dbReference type="Pfam" id="PF13947"/>
    </source>
</evidence>
<dbReference type="PANTHER" id="PTHR33355:SF5">
    <property type="entry name" value="F12F1.23 PROTEIN"/>
    <property type="match status" value="1"/>
</dbReference>
<accession>A0AA38CA09</accession>
<dbReference type="GO" id="GO:0016020">
    <property type="term" value="C:membrane"/>
    <property type="evidence" value="ECO:0007669"/>
    <property type="project" value="UniProtKB-SubCell"/>
</dbReference>
<dbReference type="PANTHER" id="PTHR33355">
    <property type="entry name" value="WALL-ASSOCIATED RECEPTOR KINASE CARBOXY-TERMINAL PROTEIN-RELATED"/>
    <property type="match status" value="1"/>
</dbReference>
<evidence type="ECO:0000256" key="1">
    <source>
        <dbReference type="ARBA" id="ARBA00004167"/>
    </source>
</evidence>
<sequence>MMGSPSKFPLQLVLILWVLLIETESIFSLSLCRRRCGDLGIEYPFGIDDGCGSLEYRSLFVCSNNNTQLELRTPTGRYVVANISYDPHDPHVIISDPSMWTCGSQLPLSHSHQTFSLDTSKKFFISNTNTFLYFNCNRSSVLLQPQSESESESVCDTNNYLCKKLGDCLTRTQHASCCSYYPRTSDSLRFMVENCESYTAMYSNVGPAFGIRLNYEIPITANTHCLSCRRGGGSCGYHTQFSNFLCLCDHNNLTASSSCSALDHHSHVAVAVAAIGVVGMIGAGFVLV</sequence>
<proteinExistence type="predicted"/>
<keyword evidence="2 4" id="KW-0732">Signal</keyword>
<dbReference type="Proteomes" id="UP000824469">
    <property type="component" value="Unassembled WGS sequence"/>
</dbReference>
<comment type="caution">
    <text evidence="6">The sequence shown here is derived from an EMBL/GenBank/DDBJ whole genome shotgun (WGS) entry which is preliminary data.</text>
</comment>
<dbReference type="EMBL" id="JAHRHJ020000003">
    <property type="protein sequence ID" value="KAH9322300.1"/>
    <property type="molecule type" value="Genomic_DNA"/>
</dbReference>
<keyword evidence="8" id="KW-1185">Reference proteome</keyword>
<protein>
    <recommendedName>
        <fullName evidence="5">Wall-associated receptor kinase galacturonan-binding domain-containing protein</fullName>
    </recommendedName>
</protein>
<evidence type="ECO:0000313" key="6">
    <source>
        <dbReference type="EMBL" id="KAH9292323.1"/>
    </source>
</evidence>
<dbReference type="OMA" id="RYPERCD"/>
<feature type="transmembrane region" description="Helical" evidence="3">
    <location>
        <begin position="268"/>
        <end position="287"/>
    </location>
</feature>
<dbReference type="Pfam" id="PF13947">
    <property type="entry name" value="GUB_WAK_bind"/>
    <property type="match status" value="1"/>
</dbReference>
<name>A0AA38CA09_TAXCH</name>
<gene>
    <name evidence="7" type="ORF">KI387_016939</name>
    <name evidence="6" type="ORF">KI387_042489</name>
</gene>
<reference evidence="6 8" key="1">
    <citation type="journal article" date="2021" name="Nat. Plants">
        <title>The Taxus genome provides insights into paclitaxel biosynthesis.</title>
        <authorList>
            <person name="Xiong X."/>
            <person name="Gou J."/>
            <person name="Liao Q."/>
            <person name="Li Y."/>
            <person name="Zhou Q."/>
            <person name="Bi G."/>
            <person name="Li C."/>
            <person name="Du R."/>
            <person name="Wang X."/>
            <person name="Sun T."/>
            <person name="Guo L."/>
            <person name="Liang H."/>
            <person name="Lu P."/>
            <person name="Wu Y."/>
            <person name="Zhang Z."/>
            <person name="Ro D.K."/>
            <person name="Shang Y."/>
            <person name="Huang S."/>
            <person name="Yan J."/>
        </authorList>
    </citation>
    <scope>NUCLEOTIDE SEQUENCE [LARGE SCALE GENOMIC DNA]</scope>
    <source>
        <strain evidence="6">Ta-2019</strain>
    </source>
</reference>
<feature type="signal peptide" evidence="4">
    <location>
        <begin position="1"/>
        <end position="28"/>
    </location>
</feature>
<dbReference type="InterPro" id="IPR025287">
    <property type="entry name" value="WAK_GUB"/>
</dbReference>
<dbReference type="GO" id="GO:0030247">
    <property type="term" value="F:polysaccharide binding"/>
    <property type="evidence" value="ECO:0007669"/>
    <property type="project" value="InterPro"/>
</dbReference>
<evidence type="ECO:0000313" key="7">
    <source>
        <dbReference type="EMBL" id="KAH9322300.1"/>
    </source>
</evidence>
<feature type="non-terminal residue" evidence="6">
    <location>
        <position position="1"/>
    </location>
</feature>
<feature type="chain" id="PRO_5041589077" description="Wall-associated receptor kinase galacturonan-binding domain-containing protein" evidence="4">
    <location>
        <begin position="29"/>
        <end position="288"/>
    </location>
</feature>
<organism evidence="6 8">
    <name type="scientific">Taxus chinensis</name>
    <name type="common">Chinese yew</name>
    <name type="synonym">Taxus wallichiana var. chinensis</name>
    <dbReference type="NCBI Taxonomy" id="29808"/>
    <lineage>
        <taxon>Eukaryota</taxon>
        <taxon>Viridiplantae</taxon>
        <taxon>Streptophyta</taxon>
        <taxon>Embryophyta</taxon>
        <taxon>Tracheophyta</taxon>
        <taxon>Spermatophyta</taxon>
        <taxon>Pinopsida</taxon>
        <taxon>Pinidae</taxon>
        <taxon>Conifers II</taxon>
        <taxon>Cupressales</taxon>
        <taxon>Taxaceae</taxon>
        <taxon>Taxus</taxon>
    </lineage>
</organism>